<feature type="transmembrane region" description="Helical" evidence="1">
    <location>
        <begin position="21"/>
        <end position="44"/>
    </location>
</feature>
<comment type="caution">
    <text evidence="2">The sequence shown here is derived from an EMBL/GenBank/DDBJ whole genome shotgun (WGS) entry which is preliminary data.</text>
</comment>
<evidence type="ECO:0000313" key="2">
    <source>
        <dbReference type="EMBL" id="MDD1780761.1"/>
    </source>
</evidence>
<sequence length="102" mass="12070">MKKDEDFYAWKTRRAKGQFDYIVGDIVKDAIILSIILSGISVFFGVDVIVSLLMDSYYWIAILLLAYPMSLLTWHYKEHQFRKECVRRNFEFTPSTFFKVKG</sequence>
<gene>
    <name evidence="2" type="ORF">LRP49_06035</name>
</gene>
<protein>
    <submittedName>
        <fullName evidence="2">Uncharacterized protein</fullName>
    </submittedName>
</protein>
<keyword evidence="3" id="KW-1185">Reference proteome</keyword>
<accession>A0ABT5QIE8</accession>
<keyword evidence="1" id="KW-1133">Transmembrane helix</keyword>
<dbReference type="EMBL" id="JAJUBB010000003">
    <property type="protein sequence ID" value="MDD1780761.1"/>
    <property type="molecule type" value="Genomic_DNA"/>
</dbReference>
<dbReference type="RefSeq" id="WP_274140911.1">
    <property type="nucleotide sequence ID" value="NZ_JAJUBB010000003.1"/>
</dbReference>
<name>A0ABT5QIE8_9GAMM</name>
<reference evidence="2" key="1">
    <citation type="submission" date="2021-12" db="EMBL/GenBank/DDBJ databases">
        <title>Enterovibrio ZSDZ35 sp. nov. and Enterovibrio ZSDZ42 sp. nov., isolated from coastal seawater in Qingdao.</title>
        <authorList>
            <person name="Zhang P."/>
        </authorList>
    </citation>
    <scope>NUCLEOTIDE SEQUENCE</scope>
    <source>
        <strain evidence="2">ZSDZ35</strain>
    </source>
</reference>
<evidence type="ECO:0000256" key="1">
    <source>
        <dbReference type="SAM" id="Phobius"/>
    </source>
</evidence>
<organism evidence="2 3">
    <name type="scientific">Enterovibrio qingdaonensis</name>
    <dbReference type="NCBI Taxonomy" id="2899818"/>
    <lineage>
        <taxon>Bacteria</taxon>
        <taxon>Pseudomonadati</taxon>
        <taxon>Pseudomonadota</taxon>
        <taxon>Gammaproteobacteria</taxon>
        <taxon>Vibrionales</taxon>
        <taxon>Vibrionaceae</taxon>
        <taxon>Enterovibrio</taxon>
    </lineage>
</organism>
<dbReference type="Proteomes" id="UP001149821">
    <property type="component" value="Unassembled WGS sequence"/>
</dbReference>
<evidence type="ECO:0000313" key="3">
    <source>
        <dbReference type="Proteomes" id="UP001149821"/>
    </source>
</evidence>
<feature type="transmembrane region" description="Helical" evidence="1">
    <location>
        <begin position="56"/>
        <end position="74"/>
    </location>
</feature>
<keyword evidence="1" id="KW-0472">Membrane</keyword>
<keyword evidence="1" id="KW-0812">Transmembrane</keyword>
<proteinExistence type="predicted"/>